<protein>
    <submittedName>
        <fullName evidence="2">Fimbrial assembly protein</fullName>
    </submittedName>
</protein>
<dbReference type="Pfam" id="PF05137">
    <property type="entry name" value="PilN"/>
    <property type="match status" value="1"/>
</dbReference>
<proteinExistence type="predicted"/>
<dbReference type="InterPro" id="IPR007813">
    <property type="entry name" value="PilN"/>
</dbReference>
<dbReference type="Proteomes" id="UP000514462">
    <property type="component" value="Chromosome"/>
</dbReference>
<gene>
    <name evidence="2" type="ORF">HV331_12325</name>
</gene>
<accession>A0AAP9QWM9</accession>
<sequence>MAQQINLLPWRETRRRQRLRLGGLLVVAMALSIAALTIAVRTLRQMDAAQQAMHTQADNVLYSALLHRERDMREEIQRGERQARQTQRRAETRAWQPRLLSLAALLPEPLWLTRLDYQPQGITLYGLALNLKAVAALEKALSKLEGFQPVTPGATRRDAQGRWSFSFFLAGETTDAVSD</sequence>
<dbReference type="EMBL" id="CP055904">
    <property type="protein sequence ID" value="QMR40218.1"/>
    <property type="molecule type" value="Genomic_DNA"/>
</dbReference>
<keyword evidence="1" id="KW-1133">Transmembrane helix</keyword>
<dbReference type="AlphaFoldDB" id="A0AAP9QWM9"/>
<name>A0AAP9QWM9_KLEAE</name>
<evidence type="ECO:0000256" key="1">
    <source>
        <dbReference type="SAM" id="Phobius"/>
    </source>
</evidence>
<dbReference type="PANTHER" id="PTHR40278">
    <property type="entry name" value="DNA UTILIZATION PROTEIN HOFN"/>
    <property type="match status" value="1"/>
</dbReference>
<keyword evidence="1" id="KW-0812">Transmembrane</keyword>
<reference evidence="3" key="1">
    <citation type="submission" date="2020-06" db="EMBL/GenBank/DDBJ databases">
        <title>REHAB project genomes.</title>
        <authorList>
            <person name="Shaw L.P."/>
        </authorList>
    </citation>
    <scope>NUCLEOTIDE SEQUENCE [LARGE SCALE GENOMIC DNA]</scope>
    <source>
        <strain evidence="3">RHBSTW-00938</strain>
    </source>
</reference>
<evidence type="ECO:0000313" key="2">
    <source>
        <dbReference type="EMBL" id="QMR40218.1"/>
    </source>
</evidence>
<dbReference type="InterPro" id="IPR052534">
    <property type="entry name" value="Extracell_DNA_Util/SecSys_Comp"/>
</dbReference>
<organism evidence="2 3">
    <name type="scientific">Klebsiella aerogenes</name>
    <name type="common">Enterobacter aerogenes</name>
    <dbReference type="NCBI Taxonomy" id="548"/>
    <lineage>
        <taxon>Bacteria</taxon>
        <taxon>Pseudomonadati</taxon>
        <taxon>Pseudomonadota</taxon>
        <taxon>Gammaproteobacteria</taxon>
        <taxon>Enterobacterales</taxon>
        <taxon>Enterobacteriaceae</taxon>
        <taxon>Klebsiella/Raoultella group</taxon>
        <taxon>Klebsiella</taxon>
    </lineage>
</organism>
<dbReference type="RefSeq" id="WP_182014374.1">
    <property type="nucleotide sequence ID" value="NZ_CP055904.1"/>
</dbReference>
<keyword evidence="1" id="KW-0472">Membrane</keyword>
<evidence type="ECO:0000313" key="3">
    <source>
        <dbReference type="Proteomes" id="UP000514462"/>
    </source>
</evidence>
<dbReference type="PANTHER" id="PTHR40278:SF1">
    <property type="entry name" value="DNA UTILIZATION PROTEIN HOFN"/>
    <property type="match status" value="1"/>
</dbReference>
<feature type="transmembrane region" description="Helical" evidence="1">
    <location>
        <begin position="21"/>
        <end position="40"/>
    </location>
</feature>